<dbReference type="PANTHER" id="PTHR37489">
    <property type="entry name" value="DUF3500 DOMAIN-CONTAINING PROTEIN"/>
    <property type="match status" value="1"/>
</dbReference>
<dbReference type="OrthoDB" id="4539697at2759"/>
<dbReference type="EMBL" id="AMGV01000013">
    <property type="protein sequence ID" value="KEF53374.1"/>
    <property type="molecule type" value="Genomic_DNA"/>
</dbReference>
<organism evidence="2 3">
    <name type="scientific">Exophiala aquamarina CBS 119918</name>
    <dbReference type="NCBI Taxonomy" id="1182545"/>
    <lineage>
        <taxon>Eukaryota</taxon>
        <taxon>Fungi</taxon>
        <taxon>Dikarya</taxon>
        <taxon>Ascomycota</taxon>
        <taxon>Pezizomycotina</taxon>
        <taxon>Eurotiomycetes</taxon>
        <taxon>Chaetothyriomycetidae</taxon>
        <taxon>Chaetothyriales</taxon>
        <taxon>Herpotrichiellaceae</taxon>
        <taxon>Exophiala</taxon>
    </lineage>
</organism>
<dbReference type="HOGENOM" id="CLU_033093_2_1_1"/>
<dbReference type="RefSeq" id="XP_013255964.1">
    <property type="nucleotide sequence ID" value="XM_013400510.1"/>
</dbReference>
<dbReference type="VEuPathDB" id="FungiDB:A1O9_10349"/>
<proteinExistence type="predicted"/>
<dbReference type="Pfam" id="PF12006">
    <property type="entry name" value="DUF3500"/>
    <property type="match status" value="1"/>
</dbReference>
<gene>
    <name evidence="2" type="ORF">A1O9_10349</name>
</gene>
<comment type="caution">
    <text evidence="2">The sequence shown here is derived from an EMBL/GenBank/DDBJ whole genome shotgun (WGS) entry which is preliminary data.</text>
</comment>
<evidence type="ECO:0008006" key="4">
    <source>
        <dbReference type="Google" id="ProtNLM"/>
    </source>
</evidence>
<dbReference type="Proteomes" id="UP000027920">
    <property type="component" value="Unassembled WGS sequence"/>
</dbReference>
<reference evidence="2 3" key="1">
    <citation type="submission" date="2013-03" db="EMBL/GenBank/DDBJ databases">
        <title>The Genome Sequence of Exophiala aquamarina CBS 119918.</title>
        <authorList>
            <consortium name="The Broad Institute Genomics Platform"/>
            <person name="Cuomo C."/>
            <person name="de Hoog S."/>
            <person name="Gorbushina A."/>
            <person name="Walker B."/>
            <person name="Young S.K."/>
            <person name="Zeng Q."/>
            <person name="Gargeya S."/>
            <person name="Fitzgerald M."/>
            <person name="Haas B."/>
            <person name="Abouelleil A."/>
            <person name="Allen A.W."/>
            <person name="Alvarado L."/>
            <person name="Arachchi H.M."/>
            <person name="Berlin A.M."/>
            <person name="Chapman S.B."/>
            <person name="Gainer-Dewar J."/>
            <person name="Goldberg J."/>
            <person name="Griggs A."/>
            <person name="Gujja S."/>
            <person name="Hansen M."/>
            <person name="Howarth C."/>
            <person name="Imamovic A."/>
            <person name="Ireland A."/>
            <person name="Larimer J."/>
            <person name="McCowan C."/>
            <person name="Murphy C."/>
            <person name="Pearson M."/>
            <person name="Poon T.W."/>
            <person name="Priest M."/>
            <person name="Roberts A."/>
            <person name="Saif S."/>
            <person name="Shea T."/>
            <person name="Sisk P."/>
            <person name="Sykes S."/>
            <person name="Wortman J."/>
            <person name="Nusbaum C."/>
            <person name="Birren B."/>
        </authorList>
    </citation>
    <scope>NUCLEOTIDE SEQUENCE [LARGE SCALE GENOMIC DNA]</scope>
    <source>
        <strain evidence="2 3">CBS 119918</strain>
    </source>
</reference>
<dbReference type="AlphaFoldDB" id="A0A072NZU0"/>
<accession>A0A072NZU0</accession>
<feature type="region of interest" description="Disordered" evidence="1">
    <location>
        <begin position="1"/>
        <end position="21"/>
    </location>
</feature>
<protein>
    <recommendedName>
        <fullName evidence="4">DUF3500 domain-containing protein</fullName>
    </recommendedName>
</protein>
<sequence>MANGEFTELRSRENDKSDGLRESAASFRSLLPPEGWPKIRTLPTSTATEWYENNKDLPQIKEFLDSLRLENIEPWKGFTCDGQVDLAIHDYQDDEGAPVCEMTKAALNLITKMSDSQKSATVFDSVEADEIRIWSNPEFYVNPGGLRLDECCKEIQIAVHDLLKASLSPEGYKKVQGCCLINGFLGELINGQAVLNAHSYNFRLFGRPHTIEPWAFTFFGHHLCIAVFIQGGRMVIGPTFMGAEPDYIDEGPYAGLRLFNTEEIVSLKLMRSLPATQRKLAATHHSVFPADLPSGRWVPHDERHVGGARQDNRIVPYEGCPVSLFDESQKGDIVQLFMAFNEYYPASVLEHRKQVFVSHINETYFAWIGNCENDEPYYFRIHSPVAFMEFDFHAGVFLVNATPDKCHIHTINRIPNGGDYGRALLDTYQRAKSERGGLS</sequence>
<evidence type="ECO:0000313" key="3">
    <source>
        <dbReference type="Proteomes" id="UP000027920"/>
    </source>
</evidence>
<dbReference type="PANTHER" id="PTHR37489:SF1">
    <property type="entry name" value="DUF3500 DOMAIN-CONTAINING PROTEIN"/>
    <property type="match status" value="1"/>
</dbReference>
<feature type="compositionally biased region" description="Basic and acidic residues" evidence="1">
    <location>
        <begin position="7"/>
        <end position="21"/>
    </location>
</feature>
<dbReference type="GeneID" id="25285253"/>
<evidence type="ECO:0000256" key="1">
    <source>
        <dbReference type="SAM" id="MobiDB-lite"/>
    </source>
</evidence>
<name>A0A072NZU0_9EURO</name>
<evidence type="ECO:0000313" key="2">
    <source>
        <dbReference type="EMBL" id="KEF53374.1"/>
    </source>
</evidence>
<keyword evidence="3" id="KW-1185">Reference proteome</keyword>
<dbReference type="InterPro" id="IPR021889">
    <property type="entry name" value="DUF3500"/>
</dbReference>